<dbReference type="InterPro" id="IPR005625">
    <property type="entry name" value="PepSY-ass_TM"/>
</dbReference>
<keyword evidence="1" id="KW-1133">Transmembrane helix</keyword>
<feature type="transmembrane region" description="Helical" evidence="1">
    <location>
        <begin position="101"/>
        <end position="125"/>
    </location>
</feature>
<sequence>MKKIRQLHLWIGLFTSLLILVEAVTGLLLAEPLLMGVNKPSPEQRVEFEKLAKGEVVGSVDFEKETAEADGHFEPPNQGNSLMGFVKNLHTGRIGNTNVSFLLDIVAIGLIILTITGIILSIKALKAQNSKHGR</sequence>
<gene>
    <name evidence="2" type="ORF">SAMN05660706_1438</name>
</gene>
<evidence type="ECO:0000256" key="1">
    <source>
        <dbReference type="SAM" id="Phobius"/>
    </source>
</evidence>
<evidence type="ECO:0000313" key="3">
    <source>
        <dbReference type="Proteomes" id="UP000199584"/>
    </source>
</evidence>
<keyword evidence="3" id="KW-1185">Reference proteome</keyword>
<dbReference type="Proteomes" id="UP000199584">
    <property type="component" value="Unassembled WGS sequence"/>
</dbReference>
<evidence type="ECO:0008006" key="4">
    <source>
        <dbReference type="Google" id="ProtNLM"/>
    </source>
</evidence>
<evidence type="ECO:0000313" key="2">
    <source>
        <dbReference type="EMBL" id="SFR16957.1"/>
    </source>
</evidence>
<proteinExistence type="predicted"/>
<dbReference type="Pfam" id="PF03929">
    <property type="entry name" value="PepSY_TM"/>
    <property type="match status" value="1"/>
</dbReference>
<reference evidence="3" key="1">
    <citation type="submission" date="2016-10" db="EMBL/GenBank/DDBJ databases">
        <authorList>
            <person name="Varghese N."/>
            <person name="Submissions S."/>
        </authorList>
    </citation>
    <scope>NUCLEOTIDE SEQUENCE [LARGE SCALE GENOMIC DNA]</scope>
    <source>
        <strain evidence="3">DSM 3669</strain>
    </source>
</reference>
<protein>
    <recommendedName>
        <fullName evidence="4">PepSY-associated TM region</fullName>
    </recommendedName>
</protein>
<dbReference type="AlphaFoldDB" id="A0A1I6EH10"/>
<accession>A0A1I6EH10</accession>
<keyword evidence="1" id="KW-0812">Transmembrane</keyword>
<dbReference type="RefSeq" id="WP_092487519.1">
    <property type="nucleotide sequence ID" value="NZ_FOYM01000043.1"/>
</dbReference>
<dbReference type="EMBL" id="FOYM01000043">
    <property type="protein sequence ID" value="SFR16957.1"/>
    <property type="molecule type" value="Genomic_DNA"/>
</dbReference>
<organism evidence="2 3">
    <name type="scientific">Desulfoscipio geothermicus DSM 3669</name>
    <dbReference type="NCBI Taxonomy" id="1121426"/>
    <lineage>
        <taxon>Bacteria</taxon>
        <taxon>Bacillati</taxon>
        <taxon>Bacillota</taxon>
        <taxon>Clostridia</taxon>
        <taxon>Eubacteriales</taxon>
        <taxon>Desulfallaceae</taxon>
        <taxon>Desulfoscipio</taxon>
    </lineage>
</organism>
<name>A0A1I6EH10_9FIRM</name>
<dbReference type="OrthoDB" id="1787325at2"/>
<keyword evidence="1" id="KW-0472">Membrane</keyword>
<feature type="transmembrane region" description="Helical" evidence="1">
    <location>
        <begin position="7"/>
        <end position="30"/>
    </location>
</feature>
<dbReference type="STRING" id="39060.SAMN05660706_1438"/>